<evidence type="ECO:0000313" key="1">
    <source>
        <dbReference type="EMBL" id="GAA4800109.1"/>
    </source>
</evidence>
<reference evidence="2" key="1">
    <citation type="journal article" date="2019" name="Int. J. Syst. Evol. Microbiol.">
        <title>The Global Catalogue of Microorganisms (GCM) 10K type strain sequencing project: providing services to taxonomists for standard genome sequencing and annotation.</title>
        <authorList>
            <consortium name="The Broad Institute Genomics Platform"/>
            <consortium name="The Broad Institute Genome Sequencing Center for Infectious Disease"/>
            <person name="Wu L."/>
            <person name="Ma J."/>
        </authorList>
    </citation>
    <scope>NUCLEOTIDE SEQUENCE [LARGE SCALE GENOMIC DNA]</scope>
    <source>
        <strain evidence="2">JCM 18541</strain>
    </source>
</reference>
<keyword evidence="2" id="KW-1185">Reference proteome</keyword>
<organism evidence="1 2">
    <name type="scientific">Rothia endophytica</name>
    <dbReference type="NCBI Taxonomy" id="1324766"/>
    <lineage>
        <taxon>Bacteria</taxon>
        <taxon>Bacillati</taxon>
        <taxon>Actinomycetota</taxon>
        <taxon>Actinomycetes</taxon>
        <taxon>Micrococcales</taxon>
        <taxon>Micrococcaceae</taxon>
        <taxon>Rothia</taxon>
    </lineage>
</organism>
<dbReference type="EMBL" id="BAABKP010000006">
    <property type="protein sequence ID" value="GAA4800109.1"/>
    <property type="molecule type" value="Genomic_DNA"/>
</dbReference>
<dbReference type="Proteomes" id="UP001500187">
    <property type="component" value="Unassembled WGS sequence"/>
</dbReference>
<sequence length="98" mass="10554">MHDEAGMVLEEYGVIWMRQLIVGSDGVRGRYGADSGGHGGQGARVVDEKVSVVRQGVRTCGSSACARIPDPAQVLSFYPCWIFTGTEVNKGDRQSLSH</sequence>
<protein>
    <recommendedName>
        <fullName evidence="3">FAD-binding domain-containing protein</fullName>
    </recommendedName>
</protein>
<gene>
    <name evidence="1" type="ORF">GCM10023352_20110</name>
</gene>
<accession>A0ABP9BWY1</accession>
<evidence type="ECO:0008006" key="3">
    <source>
        <dbReference type="Google" id="ProtNLM"/>
    </source>
</evidence>
<evidence type="ECO:0000313" key="2">
    <source>
        <dbReference type="Proteomes" id="UP001500187"/>
    </source>
</evidence>
<name>A0ABP9BWY1_9MICC</name>
<proteinExistence type="predicted"/>
<comment type="caution">
    <text evidence="1">The sequence shown here is derived from an EMBL/GenBank/DDBJ whole genome shotgun (WGS) entry which is preliminary data.</text>
</comment>